<evidence type="ECO:0000313" key="2">
    <source>
        <dbReference type="EMBL" id="KAK9733636.1"/>
    </source>
</evidence>
<feature type="domain" description="Endonuclease/exonuclease/phosphatase" evidence="1">
    <location>
        <begin position="3"/>
        <end position="202"/>
    </location>
</feature>
<evidence type="ECO:0000259" key="1">
    <source>
        <dbReference type="Pfam" id="PF03372"/>
    </source>
</evidence>
<dbReference type="GO" id="GO:0003824">
    <property type="term" value="F:catalytic activity"/>
    <property type="evidence" value="ECO:0007669"/>
    <property type="project" value="InterPro"/>
</dbReference>
<proteinExistence type="predicted"/>
<dbReference type="PANTHER" id="PTHR33710:SF79">
    <property type="entry name" value="OS06G0205337 PROTEIN"/>
    <property type="match status" value="1"/>
</dbReference>
<name>A0AAW1LJT6_SAPOF</name>
<dbReference type="PANTHER" id="PTHR33710">
    <property type="entry name" value="BNAC02G09200D PROTEIN"/>
    <property type="match status" value="1"/>
</dbReference>
<dbReference type="Gene3D" id="3.60.10.10">
    <property type="entry name" value="Endonuclease/exonuclease/phosphatase"/>
    <property type="match status" value="1"/>
</dbReference>
<accession>A0AAW1LJT6</accession>
<dbReference type="Proteomes" id="UP001443914">
    <property type="component" value="Unassembled WGS sequence"/>
</dbReference>
<sequence>MVSANNYDFIFLQETKSTVNKVASMFGHSGFRNFGGVNVEGRSGGLFVGWKNYCNFEVAFACKNFIILEFIECNKILWYLFLVYGEPAAAKRRSIWTSLGEWLAIKNKPFLLFGDINQVDFLDDKLGGRSGVIHGAEWYNKWKNMMNLIDVPFKGPRFTWTNKRDDEDRLFERLDKAYASYDWFNLYPNVGTKHYPIQFSDHAPIEVNFSLNKLRKKKPYEVESWNLEFDDCLQMIKQDWAQQINGSVTFRCLCANSIHCIRDFNGNWHYDEKTIGHVFEEYFINLFSTNTPDLPSDVFMESHAHLFNVPLPSLKEGDISRLEKHFSAQEFRSAVFQLGPLKSPGPDGIPAIFYQKCSFFVKKDVTDLVLMALNTGNIAREINRTFICLIPKVDGPESPDQFRPISLCNVLMKIITK</sequence>
<keyword evidence="3" id="KW-1185">Reference proteome</keyword>
<reference evidence="2" key="1">
    <citation type="submission" date="2024-03" db="EMBL/GenBank/DDBJ databases">
        <title>WGS assembly of Saponaria officinalis var. Norfolk2.</title>
        <authorList>
            <person name="Jenkins J."/>
            <person name="Shu S."/>
            <person name="Grimwood J."/>
            <person name="Barry K."/>
            <person name="Goodstein D."/>
            <person name="Schmutz J."/>
            <person name="Leebens-Mack J."/>
            <person name="Osbourn A."/>
        </authorList>
    </citation>
    <scope>NUCLEOTIDE SEQUENCE [LARGE SCALE GENOMIC DNA]</scope>
    <source>
        <strain evidence="2">JIC</strain>
    </source>
</reference>
<dbReference type="Pfam" id="PF03372">
    <property type="entry name" value="Exo_endo_phos"/>
    <property type="match status" value="1"/>
</dbReference>
<gene>
    <name evidence="2" type="ORF">RND81_04G080700</name>
</gene>
<dbReference type="AlphaFoldDB" id="A0AAW1LJT6"/>
<dbReference type="InterPro" id="IPR005135">
    <property type="entry name" value="Endo/exonuclease/phosphatase"/>
</dbReference>
<dbReference type="EMBL" id="JBDFQZ010000004">
    <property type="protein sequence ID" value="KAK9733636.1"/>
    <property type="molecule type" value="Genomic_DNA"/>
</dbReference>
<protein>
    <recommendedName>
        <fullName evidence="1">Endonuclease/exonuclease/phosphatase domain-containing protein</fullName>
    </recommendedName>
</protein>
<dbReference type="InterPro" id="IPR036691">
    <property type="entry name" value="Endo/exonu/phosph_ase_sf"/>
</dbReference>
<evidence type="ECO:0000313" key="3">
    <source>
        <dbReference type="Proteomes" id="UP001443914"/>
    </source>
</evidence>
<comment type="caution">
    <text evidence="2">The sequence shown here is derived from an EMBL/GenBank/DDBJ whole genome shotgun (WGS) entry which is preliminary data.</text>
</comment>
<organism evidence="2 3">
    <name type="scientific">Saponaria officinalis</name>
    <name type="common">Common soapwort</name>
    <name type="synonym">Lychnis saponaria</name>
    <dbReference type="NCBI Taxonomy" id="3572"/>
    <lineage>
        <taxon>Eukaryota</taxon>
        <taxon>Viridiplantae</taxon>
        <taxon>Streptophyta</taxon>
        <taxon>Embryophyta</taxon>
        <taxon>Tracheophyta</taxon>
        <taxon>Spermatophyta</taxon>
        <taxon>Magnoliopsida</taxon>
        <taxon>eudicotyledons</taxon>
        <taxon>Gunneridae</taxon>
        <taxon>Pentapetalae</taxon>
        <taxon>Caryophyllales</taxon>
        <taxon>Caryophyllaceae</taxon>
        <taxon>Caryophylleae</taxon>
        <taxon>Saponaria</taxon>
    </lineage>
</organism>
<dbReference type="SUPFAM" id="SSF56219">
    <property type="entry name" value="DNase I-like"/>
    <property type="match status" value="1"/>
</dbReference>
<feature type="non-terminal residue" evidence="2">
    <location>
        <position position="417"/>
    </location>
</feature>